<evidence type="ECO:0000256" key="4">
    <source>
        <dbReference type="ARBA" id="ARBA00023136"/>
    </source>
</evidence>
<dbReference type="Pfam" id="PF02104">
    <property type="entry name" value="SURF1"/>
    <property type="match status" value="1"/>
</dbReference>
<evidence type="ECO:0000256" key="5">
    <source>
        <dbReference type="SAM" id="Phobius"/>
    </source>
</evidence>
<accession>A0A6J6UAP8</accession>
<organism evidence="6">
    <name type="scientific">freshwater metagenome</name>
    <dbReference type="NCBI Taxonomy" id="449393"/>
    <lineage>
        <taxon>unclassified sequences</taxon>
        <taxon>metagenomes</taxon>
        <taxon>ecological metagenomes</taxon>
    </lineage>
</organism>
<feature type="transmembrane region" description="Helical" evidence="5">
    <location>
        <begin position="206"/>
        <end position="224"/>
    </location>
</feature>
<dbReference type="EMBL" id="CAFABA010000136">
    <property type="protein sequence ID" value="CAB4835625.1"/>
    <property type="molecule type" value="Genomic_DNA"/>
</dbReference>
<keyword evidence="3 5" id="KW-1133">Transmembrane helix</keyword>
<dbReference type="GO" id="GO:0016020">
    <property type="term" value="C:membrane"/>
    <property type="evidence" value="ECO:0007669"/>
    <property type="project" value="UniProtKB-SubCell"/>
</dbReference>
<evidence type="ECO:0000313" key="8">
    <source>
        <dbReference type="EMBL" id="CAB4891165.1"/>
    </source>
</evidence>
<dbReference type="EMBL" id="CAFBOS010000242">
    <property type="protein sequence ID" value="CAB5021333.1"/>
    <property type="molecule type" value="Genomic_DNA"/>
</dbReference>
<sequence>MYRFALRPKWILSHLFVIGLAVLFVNLGFWQLRRLDQRQAFNETIRAALTQGPIPLVPGVMPSEWERVELQGRYRPGTDVLVANRVQNDQSGYWVLSAFDTAEGTLVVDRGFVPRSLVAQGSLAVSAPPSGTVDLVGTVQKSRRGVFATSVGTSKVIEISQVDVGKLGERWGATMLPFWVHATTAQGSPLEAVLDPTLNNGSHLSYAFQWFIFSIIAVIGYPLILRRNARARVGDIGPSDDAPM</sequence>
<comment type="subcellular location">
    <subcellularLocation>
        <location evidence="1">Membrane</location>
    </subcellularLocation>
</comment>
<gene>
    <name evidence="6" type="ORF">UFOPK2754_02080</name>
    <name evidence="7" type="ORF">UFOPK3139_02548</name>
    <name evidence="8" type="ORF">UFOPK3543_00274</name>
    <name evidence="9" type="ORF">UFOPK3967_02788</name>
</gene>
<dbReference type="PANTHER" id="PTHR23427">
    <property type="entry name" value="SURFEIT LOCUS PROTEIN"/>
    <property type="match status" value="1"/>
</dbReference>
<dbReference type="PANTHER" id="PTHR23427:SF2">
    <property type="entry name" value="SURFEIT LOCUS PROTEIN 1"/>
    <property type="match status" value="1"/>
</dbReference>
<dbReference type="CDD" id="cd06662">
    <property type="entry name" value="SURF1"/>
    <property type="match status" value="1"/>
</dbReference>
<keyword evidence="2 5" id="KW-0812">Transmembrane</keyword>
<proteinExistence type="predicted"/>
<evidence type="ECO:0000313" key="6">
    <source>
        <dbReference type="EMBL" id="CAB4755627.1"/>
    </source>
</evidence>
<evidence type="ECO:0000256" key="2">
    <source>
        <dbReference type="ARBA" id="ARBA00022692"/>
    </source>
</evidence>
<protein>
    <submittedName>
        <fullName evidence="6">Unannotated protein</fullName>
    </submittedName>
</protein>
<dbReference type="EMBL" id="CAFBMH010000005">
    <property type="protein sequence ID" value="CAB4891165.1"/>
    <property type="molecule type" value="Genomic_DNA"/>
</dbReference>
<dbReference type="EMBL" id="CAEZYR010000082">
    <property type="protein sequence ID" value="CAB4755627.1"/>
    <property type="molecule type" value="Genomic_DNA"/>
</dbReference>
<keyword evidence="4 5" id="KW-0472">Membrane</keyword>
<evidence type="ECO:0000256" key="1">
    <source>
        <dbReference type="ARBA" id="ARBA00004370"/>
    </source>
</evidence>
<evidence type="ECO:0000313" key="9">
    <source>
        <dbReference type="EMBL" id="CAB5021333.1"/>
    </source>
</evidence>
<dbReference type="InterPro" id="IPR045214">
    <property type="entry name" value="Surf1/Surf4"/>
</dbReference>
<reference evidence="6" key="1">
    <citation type="submission" date="2020-05" db="EMBL/GenBank/DDBJ databases">
        <authorList>
            <person name="Chiriac C."/>
            <person name="Salcher M."/>
            <person name="Ghai R."/>
            <person name="Kavagutti S V."/>
        </authorList>
    </citation>
    <scope>NUCLEOTIDE SEQUENCE</scope>
</reference>
<evidence type="ECO:0000256" key="3">
    <source>
        <dbReference type="ARBA" id="ARBA00022989"/>
    </source>
</evidence>
<name>A0A6J6UAP8_9ZZZZ</name>
<dbReference type="AlphaFoldDB" id="A0A6J6UAP8"/>
<dbReference type="PROSITE" id="PS50895">
    <property type="entry name" value="SURF1"/>
    <property type="match status" value="1"/>
</dbReference>
<evidence type="ECO:0000313" key="7">
    <source>
        <dbReference type="EMBL" id="CAB4835625.1"/>
    </source>
</evidence>
<feature type="transmembrane region" description="Helical" evidence="5">
    <location>
        <begin position="12"/>
        <end position="32"/>
    </location>
</feature>
<dbReference type="InterPro" id="IPR002994">
    <property type="entry name" value="Surf1/Shy1"/>
</dbReference>